<dbReference type="RefSeq" id="WP_019793816.1">
    <property type="nucleotide sequence ID" value="NZ_UHFA01000002.1"/>
</dbReference>
<evidence type="ECO:0000313" key="2">
    <source>
        <dbReference type="Proteomes" id="UP000254082"/>
    </source>
</evidence>
<dbReference type="EMBL" id="UHFA01000002">
    <property type="protein sequence ID" value="SUN37207.1"/>
    <property type="molecule type" value="Genomic_DNA"/>
</dbReference>
<dbReference type="Proteomes" id="UP000254082">
    <property type="component" value="Unassembled WGS sequence"/>
</dbReference>
<reference evidence="1 2" key="1">
    <citation type="submission" date="2018-06" db="EMBL/GenBank/DDBJ databases">
        <authorList>
            <consortium name="Pathogen Informatics"/>
            <person name="Doyle S."/>
        </authorList>
    </citation>
    <scope>NUCLEOTIDE SEQUENCE [LARGE SCALE GENOMIC DNA]</scope>
    <source>
        <strain evidence="2">NCTC 11391</strain>
    </source>
</reference>
<proteinExistence type="predicted"/>
<gene>
    <name evidence="1" type="ORF">NCTC11391_01971</name>
</gene>
<accession>A0A380JHR3</accession>
<evidence type="ECO:0000313" key="1">
    <source>
        <dbReference type="EMBL" id="SUN37207.1"/>
    </source>
</evidence>
<dbReference type="AlphaFoldDB" id="A0A380JHR3"/>
<keyword evidence="2" id="KW-1185">Reference proteome</keyword>
<organism evidence="1 2">
    <name type="scientific">Streptococcus downei MFe28</name>
    <dbReference type="NCBI Taxonomy" id="764290"/>
    <lineage>
        <taxon>Bacteria</taxon>
        <taxon>Bacillati</taxon>
        <taxon>Bacillota</taxon>
        <taxon>Bacilli</taxon>
        <taxon>Lactobacillales</taxon>
        <taxon>Streptococcaceae</taxon>
        <taxon>Streptococcus</taxon>
    </lineage>
</organism>
<protein>
    <submittedName>
        <fullName evidence="1">Uncharacterized protein</fullName>
    </submittedName>
</protein>
<name>A0A380JHR3_STRDO</name>
<sequence>MPENGLEIVLDIDTLEIYEVIEPEVEVEEVQLSLFDDMALA</sequence>